<proteinExistence type="predicted"/>
<name>A0ACC0QNX2_9HYPO</name>
<dbReference type="EMBL" id="CM046510">
    <property type="protein sequence ID" value="KAI8660787.1"/>
    <property type="molecule type" value="Genomic_DNA"/>
</dbReference>
<keyword evidence="2" id="KW-1185">Reference proteome</keyword>
<evidence type="ECO:0000313" key="1">
    <source>
        <dbReference type="EMBL" id="KAI8660787.1"/>
    </source>
</evidence>
<accession>A0ACC0QNX2</accession>
<comment type="caution">
    <text evidence="1">The sequence shown here is derived from an EMBL/GenBank/DDBJ whole genome shotgun (WGS) entry which is preliminary data.</text>
</comment>
<protein>
    <submittedName>
        <fullName evidence="1">PA14 domain-containing protein</fullName>
    </submittedName>
</protein>
<reference evidence="1" key="1">
    <citation type="submission" date="2022-06" db="EMBL/GenBank/DDBJ databases">
        <title>Fusarium solani species complex genomes reveal bases of compartmentalisation and animal pathogenesis.</title>
        <authorList>
            <person name="Tsai I.J."/>
        </authorList>
    </citation>
    <scope>NUCLEOTIDE SEQUENCE</scope>
    <source>
        <strain evidence="1">Fu6.1</strain>
    </source>
</reference>
<organism evidence="1 2">
    <name type="scientific">Fusarium keratoplasticum</name>
    <dbReference type="NCBI Taxonomy" id="1328300"/>
    <lineage>
        <taxon>Eukaryota</taxon>
        <taxon>Fungi</taxon>
        <taxon>Dikarya</taxon>
        <taxon>Ascomycota</taxon>
        <taxon>Pezizomycotina</taxon>
        <taxon>Sordariomycetes</taxon>
        <taxon>Hypocreomycetidae</taxon>
        <taxon>Hypocreales</taxon>
        <taxon>Nectriaceae</taxon>
        <taxon>Fusarium</taxon>
        <taxon>Fusarium solani species complex</taxon>
    </lineage>
</organism>
<evidence type="ECO:0000313" key="2">
    <source>
        <dbReference type="Proteomes" id="UP001065298"/>
    </source>
</evidence>
<dbReference type="Proteomes" id="UP001065298">
    <property type="component" value="Chromosome 8"/>
</dbReference>
<sequence>MGSLHFTTPSREKLLQDMTTSEKIALLSGIDFWHTASIPRLNIPKLRMSDGPNGVRGTKFFDSVPAACLPCGTALGATWNKELMKEAGDLIARECHAKSAHVWLGPTVNIQRSPLGGRGFESFSEDPLLSGIMAGAIISSVQKGGIASSLKHFVANDMEHERTLVDCRISQRALREIYLLPFQLAIRDANPWALMTAYNRVNGLHMCENSEILQDIVRREWNYDGCILSDWFGTYSTVEAINAGLDLEMPGPTEWRGKKVSTAMSVGKISNETISQRASSVLKLIERCSKAGIPESGPEICLDSTSDRDVLRRLGSESMVLLKNDRNILPLDSSKSVAVIGPNLKKPFFCGGGSASLRPYRSVSILEGLNTQLEEPVQYAEACRIYNMLPALGDLVRSPKSGKLGHFLMSIYSSPPWEDKHTPLETFELDDTNIVLYDYRNAATPDNVLFAAIEADFVVEQAETYAFGLTVAGTAKLYLDDRLIIDNAEKQTRGESFFGSGSVEEIGYTKLEAGKVYRLRVDFGSAATSNLNKAGAPVFGAGGVRIGCAPCVDQGWDLNKAVELAKTVDQVVLSVGLGPEWESEGSDRTELGLPGRQAELISRVCAVNENVVVVIQSGTPVSGLWDEVPAVLQTWYGGNESGHSIADVLLGKTSPSGKLPLSWPMHIEDTPAFLSYRSEAGRCYYSEDIHVGYRFYEKTKRPVQWPFGHGLSYASFELDHLTLTMDGSGLDSQLHISVAVTNTSTVDGSETCQAYVKRISESKVSRPIKELKGFTRVFVSAGETKVAYITIPLKYATSIWDETSGVWLMESGSFEVDAVEAVCRPRFPAARSARPQRVVLAISGGVDSMALAFLTSRMLQIFRHAKIADNPAHGALAVVIDHRLRDESTEEAIQVAKELRKLDLKTTVTALAWKEEKRNGLDPRKLPNLEGLARTYRYRALGNHCNYLGATSLFFAHHRDDQYETVLMRLLGGHGYRGLQGIREANSIPECYDMHGVYKSGLIDDQRQESPFLSFKPPIREMRRLRSIFRDEKMAEPRNGLKRFGGTELVDRYPGHNPMDKEPNEPYLKPLEIEDGGVMIYRPLLEFDKDRLIATCEANKIPWVEDRTNKDPTLTTRNAIRYLVRNHELPKALQKPAILALAERAKRRTKFEEAEAHRYLVREAIIKDFDPNAGTLLIQFPNSRPFKGRRKRRSLNPDNELRKEHRRLIMAIAVRKLIDFVTPEYHLPPLANLDNVVNRLIPDLAPNPGSSPPKAFAMSGVLFDPIAQGNSVKWFLSRAPYTSNQPLPMAKLFGVLDHRVRFDKEEAKEIAEANPGSRIMGWKRSKMFDGRYWVRIGYNNRPVFLVQPYRAEYAKAFRKALPPMRRARLEKLLKHYAPGKIRYSLPALYGVERERDHYSQHVTTTLTLLALPSLGIHIPGLERWVKYEVRYRNVDKTLLGHHPRGERTSHVYYRPLFGPVRRQRLRLMGKHGPRR</sequence>
<gene>
    <name evidence="1" type="ORF">NCS57_01056900</name>
</gene>